<reference evidence="2 3" key="1">
    <citation type="submission" date="2015-10" db="EMBL/GenBank/DDBJ databases">
        <title>Full genome of DAOMC 229536 Phialocephala scopiformis, a fungal endophyte of spruce producing the potent anti-insectan compound rugulosin.</title>
        <authorList>
            <consortium name="DOE Joint Genome Institute"/>
            <person name="Walker A.K."/>
            <person name="Frasz S.L."/>
            <person name="Seifert K.A."/>
            <person name="Miller J.D."/>
            <person name="Mondo S.J."/>
            <person name="Labutti K."/>
            <person name="Lipzen A."/>
            <person name="Dockter R."/>
            <person name="Kennedy M."/>
            <person name="Grigoriev I.V."/>
            <person name="Spatafora J.W."/>
        </authorList>
    </citation>
    <scope>NUCLEOTIDE SEQUENCE [LARGE SCALE GENOMIC DNA]</scope>
    <source>
        <strain evidence="2 3">CBS 120377</strain>
    </source>
</reference>
<dbReference type="Proteomes" id="UP000070700">
    <property type="component" value="Unassembled WGS sequence"/>
</dbReference>
<dbReference type="EMBL" id="KQ947424">
    <property type="protein sequence ID" value="KUJ12261.1"/>
    <property type="molecule type" value="Genomic_DNA"/>
</dbReference>
<keyword evidence="1" id="KW-0732">Signal</keyword>
<dbReference type="GeneID" id="28825346"/>
<accession>A0A194WWB4</accession>
<protein>
    <submittedName>
        <fullName evidence="2">Uncharacterized protein</fullName>
    </submittedName>
</protein>
<organism evidence="2 3">
    <name type="scientific">Mollisia scopiformis</name>
    <name type="common">Conifer needle endophyte fungus</name>
    <name type="synonym">Phialocephala scopiformis</name>
    <dbReference type="NCBI Taxonomy" id="149040"/>
    <lineage>
        <taxon>Eukaryota</taxon>
        <taxon>Fungi</taxon>
        <taxon>Dikarya</taxon>
        <taxon>Ascomycota</taxon>
        <taxon>Pezizomycotina</taxon>
        <taxon>Leotiomycetes</taxon>
        <taxon>Helotiales</taxon>
        <taxon>Mollisiaceae</taxon>
        <taxon>Mollisia</taxon>
    </lineage>
</organism>
<proteinExistence type="predicted"/>
<evidence type="ECO:0000313" key="3">
    <source>
        <dbReference type="Proteomes" id="UP000070700"/>
    </source>
</evidence>
<dbReference type="KEGG" id="psco:LY89DRAFT_688014"/>
<sequence length="73" mass="7473">MQFTISLLAIASVSGLVSAAPKLAARQTTSVIYACTNSTFPVGDPCPNGISMGSGFCAALNVEPFLRQLGLVP</sequence>
<keyword evidence="3" id="KW-1185">Reference proteome</keyword>
<name>A0A194WWB4_MOLSC</name>
<dbReference type="OrthoDB" id="3448645at2759"/>
<evidence type="ECO:0000256" key="1">
    <source>
        <dbReference type="SAM" id="SignalP"/>
    </source>
</evidence>
<gene>
    <name evidence="2" type="ORF">LY89DRAFT_688014</name>
</gene>
<feature type="signal peptide" evidence="1">
    <location>
        <begin position="1"/>
        <end position="19"/>
    </location>
</feature>
<dbReference type="InParanoid" id="A0A194WWB4"/>
<dbReference type="AlphaFoldDB" id="A0A194WWB4"/>
<dbReference type="RefSeq" id="XP_018066616.1">
    <property type="nucleotide sequence ID" value="XM_018215620.1"/>
</dbReference>
<feature type="chain" id="PRO_5008267619" evidence="1">
    <location>
        <begin position="20"/>
        <end position="73"/>
    </location>
</feature>
<evidence type="ECO:0000313" key="2">
    <source>
        <dbReference type="EMBL" id="KUJ12261.1"/>
    </source>
</evidence>